<dbReference type="Pfam" id="PF02909">
    <property type="entry name" value="TetR_C_1"/>
    <property type="match status" value="1"/>
</dbReference>
<evidence type="ECO:0000313" key="7">
    <source>
        <dbReference type="EMBL" id="MFC4606774.1"/>
    </source>
</evidence>
<reference evidence="8" key="1">
    <citation type="journal article" date="2019" name="Int. J. Syst. Evol. Microbiol.">
        <title>The Global Catalogue of Microorganisms (GCM) 10K type strain sequencing project: providing services to taxonomists for standard genome sequencing and annotation.</title>
        <authorList>
            <consortium name="The Broad Institute Genomics Platform"/>
            <consortium name="The Broad Institute Genome Sequencing Center for Infectious Disease"/>
            <person name="Wu L."/>
            <person name="Ma J."/>
        </authorList>
    </citation>
    <scope>NUCLEOTIDE SEQUENCE [LARGE SCALE GENOMIC DNA]</scope>
    <source>
        <strain evidence="8">CGMCC 4.7139</strain>
    </source>
</reference>
<keyword evidence="3 5" id="KW-0238">DNA-binding</keyword>
<evidence type="ECO:0000259" key="6">
    <source>
        <dbReference type="PROSITE" id="PS50977"/>
    </source>
</evidence>
<gene>
    <name evidence="7" type="ORF">ACFO9E_02875</name>
</gene>
<evidence type="ECO:0000256" key="1">
    <source>
        <dbReference type="ARBA" id="ARBA00022491"/>
    </source>
</evidence>
<evidence type="ECO:0000256" key="2">
    <source>
        <dbReference type="ARBA" id="ARBA00023015"/>
    </source>
</evidence>
<comment type="caution">
    <text evidence="7">The sequence shown here is derived from an EMBL/GenBank/DDBJ whole genome shotgun (WGS) entry which is preliminary data.</text>
</comment>
<dbReference type="RefSeq" id="WP_381191282.1">
    <property type="nucleotide sequence ID" value="NZ_JBHSFE010000004.1"/>
</dbReference>
<dbReference type="InterPro" id="IPR050109">
    <property type="entry name" value="HTH-type_TetR-like_transc_reg"/>
</dbReference>
<dbReference type="SUPFAM" id="SSF46689">
    <property type="entry name" value="Homeodomain-like"/>
    <property type="match status" value="1"/>
</dbReference>
<dbReference type="SUPFAM" id="SSF48498">
    <property type="entry name" value="Tetracyclin repressor-like, C-terminal domain"/>
    <property type="match status" value="1"/>
</dbReference>
<dbReference type="Proteomes" id="UP001595993">
    <property type="component" value="Unassembled WGS sequence"/>
</dbReference>
<dbReference type="InterPro" id="IPR003012">
    <property type="entry name" value="Tet_transcr_reg_TetR"/>
</dbReference>
<dbReference type="EMBL" id="JBHSFE010000004">
    <property type="protein sequence ID" value="MFC4606774.1"/>
    <property type="molecule type" value="Genomic_DNA"/>
</dbReference>
<protein>
    <submittedName>
        <fullName evidence="7">TetR/AcrR family transcriptional regulator C-terminal domain-containing protein</fullName>
    </submittedName>
</protein>
<evidence type="ECO:0000256" key="4">
    <source>
        <dbReference type="ARBA" id="ARBA00023163"/>
    </source>
</evidence>
<evidence type="ECO:0000256" key="3">
    <source>
        <dbReference type="ARBA" id="ARBA00023125"/>
    </source>
</evidence>
<name>A0ABV9G2B7_9ACTN</name>
<proteinExistence type="predicted"/>
<feature type="DNA-binding region" description="H-T-H motif" evidence="5">
    <location>
        <begin position="30"/>
        <end position="49"/>
    </location>
</feature>
<keyword evidence="2" id="KW-0805">Transcription regulation</keyword>
<sequence length="220" mass="24256">MSDTRTPLSRERIVGAALRVIDEEGVDALSMRRLAAALGVQAMSLYNHVDGKADVLDGVTEFITKDMQLPRHTEGGWEDGIRSVAHGFRRASLRHPRACELVLTRQLSSPHALPTINCSLTVLLDHGFDEAAAVHALRLLISFQVGSLLREFHSPAFKGEEESAVQERRARLERSGFGAVAKLAPRLAVIDHEAEFTFGLELLIGALRAYAPQTQQTRRD</sequence>
<dbReference type="PRINTS" id="PR00400">
    <property type="entry name" value="TETREPRESSOR"/>
</dbReference>
<keyword evidence="4" id="KW-0804">Transcription</keyword>
<accession>A0ABV9G2B7</accession>
<dbReference type="InterPro" id="IPR001647">
    <property type="entry name" value="HTH_TetR"/>
</dbReference>
<dbReference type="InterPro" id="IPR009057">
    <property type="entry name" value="Homeodomain-like_sf"/>
</dbReference>
<dbReference type="PANTHER" id="PTHR30055">
    <property type="entry name" value="HTH-TYPE TRANSCRIPTIONAL REGULATOR RUTR"/>
    <property type="match status" value="1"/>
</dbReference>
<keyword evidence="1" id="KW-0678">Repressor</keyword>
<organism evidence="7 8">
    <name type="scientific">Streptomyces maoxianensis</name>
    <dbReference type="NCBI Taxonomy" id="1459942"/>
    <lineage>
        <taxon>Bacteria</taxon>
        <taxon>Bacillati</taxon>
        <taxon>Actinomycetota</taxon>
        <taxon>Actinomycetes</taxon>
        <taxon>Kitasatosporales</taxon>
        <taxon>Streptomycetaceae</taxon>
        <taxon>Streptomyces</taxon>
    </lineage>
</organism>
<dbReference type="Gene3D" id="1.10.357.10">
    <property type="entry name" value="Tetracycline Repressor, domain 2"/>
    <property type="match status" value="1"/>
</dbReference>
<dbReference type="Gene3D" id="1.10.10.60">
    <property type="entry name" value="Homeodomain-like"/>
    <property type="match status" value="1"/>
</dbReference>
<dbReference type="PRINTS" id="PR00455">
    <property type="entry name" value="HTHTETR"/>
</dbReference>
<evidence type="ECO:0000256" key="5">
    <source>
        <dbReference type="PROSITE-ProRule" id="PRU00335"/>
    </source>
</evidence>
<dbReference type="InterPro" id="IPR036271">
    <property type="entry name" value="Tet_transcr_reg_TetR-rel_C_sf"/>
</dbReference>
<keyword evidence="8" id="KW-1185">Reference proteome</keyword>
<dbReference type="PANTHER" id="PTHR30055:SF151">
    <property type="entry name" value="TRANSCRIPTIONAL REGULATORY PROTEIN"/>
    <property type="match status" value="1"/>
</dbReference>
<dbReference type="InterPro" id="IPR004111">
    <property type="entry name" value="Repressor_TetR_C"/>
</dbReference>
<dbReference type="PROSITE" id="PS50977">
    <property type="entry name" value="HTH_TETR_2"/>
    <property type="match status" value="1"/>
</dbReference>
<evidence type="ECO:0000313" key="8">
    <source>
        <dbReference type="Proteomes" id="UP001595993"/>
    </source>
</evidence>
<feature type="domain" description="HTH tetR-type" evidence="6">
    <location>
        <begin position="7"/>
        <end position="67"/>
    </location>
</feature>
<dbReference type="Pfam" id="PF00440">
    <property type="entry name" value="TetR_N"/>
    <property type="match status" value="1"/>
</dbReference>